<accession>A0A438CDW0</accession>
<dbReference type="InterPro" id="IPR012337">
    <property type="entry name" value="RNaseH-like_sf"/>
</dbReference>
<evidence type="ECO:0000259" key="1">
    <source>
        <dbReference type="PROSITE" id="PS50994"/>
    </source>
</evidence>
<dbReference type="SUPFAM" id="SSF53098">
    <property type="entry name" value="Ribonuclease H-like"/>
    <property type="match status" value="1"/>
</dbReference>
<evidence type="ECO:0000313" key="2">
    <source>
        <dbReference type="EMBL" id="RVW21392.1"/>
    </source>
</evidence>
<dbReference type="PANTHER" id="PTHR48475">
    <property type="entry name" value="RIBONUCLEASE H"/>
    <property type="match status" value="1"/>
</dbReference>
<comment type="caution">
    <text evidence="2">The sequence shown here is derived from an EMBL/GenBank/DDBJ whole genome shotgun (WGS) entry which is preliminary data.</text>
</comment>
<evidence type="ECO:0000313" key="3">
    <source>
        <dbReference type="Proteomes" id="UP000288805"/>
    </source>
</evidence>
<dbReference type="InterPro" id="IPR036397">
    <property type="entry name" value="RNaseH_sf"/>
</dbReference>
<sequence length="183" mass="21029">MANFIVELPKKQAHPVDHLGEQWWTLHVDEVFILSGSGVGEVLGDEKQAHNFRIQSTHFTLINDQLYRRSFRDPYLKCLSKLEAKYVLAELYEDVCGNHLSGRTLAHRAYMQRHTPIPRVPSEALNPVTSSWLFAQWRMDIVGPSPIIAAQKKFLLVATDYFSKWVEAEAYANIKDKDVSKFV</sequence>
<dbReference type="Proteomes" id="UP000288805">
    <property type="component" value="Unassembled WGS sequence"/>
</dbReference>
<dbReference type="EMBL" id="QGNW01002295">
    <property type="protein sequence ID" value="RVW21392.1"/>
    <property type="molecule type" value="Genomic_DNA"/>
</dbReference>
<dbReference type="GO" id="GO:0003676">
    <property type="term" value="F:nucleic acid binding"/>
    <property type="evidence" value="ECO:0007669"/>
    <property type="project" value="InterPro"/>
</dbReference>
<protein>
    <recommendedName>
        <fullName evidence="1">Integrase catalytic domain-containing protein</fullName>
    </recommendedName>
</protein>
<dbReference type="Gene3D" id="3.30.420.10">
    <property type="entry name" value="Ribonuclease H-like superfamily/Ribonuclease H"/>
    <property type="match status" value="1"/>
</dbReference>
<gene>
    <name evidence="2" type="ORF">CK203_106925</name>
</gene>
<reference evidence="2 3" key="1">
    <citation type="journal article" date="2018" name="PLoS Genet.">
        <title>Population sequencing reveals clonal diversity and ancestral inbreeding in the grapevine cultivar Chardonnay.</title>
        <authorList>
            <person name="Roach M.J."/>
            <person name="Johnson D.L."/>
            <person name="Bohlmann J."/>
            <person name="van Vuuren H.J."/>
            <person name="Jones S.J."/>
            <person name="Pretorius I.S."/>
            <person name="Schmidt S.A."/>
            <person name="Borneman A.R."/>
        </authorList>
    </citation>
    <scope>NUCLEOTIDE SEQUENCE [LARGE SCALE GENOMIC DNA]</scope>
    <source>
        <strain evidence="3">cv. Chardonnay</strain>
        <tissue evidence="2">Leaf</tissue>
    </source>
</reference>
<name>A0A438CDW0_VITVI</name>
<dbReference type="PROSITE" id="PS50994">
    <property type="entry name" value="INTEGRASE"/>
    <property type="match status" value="1"/>
</dbReference>
<organism evidence="2 3">
    <name type="scientific">Vitis vinifera</name>
    <name type="common">Grape</name>
    <dbReference type="NCBI Taxonomy" id="29760"/>
    <lineage>
        <taxon>Eukaryota</taxon>
        <taxon>Viridiplantae</taxon>
        <taxon>Streptophyta</taxon>
        <taxon>Embryophyta</taxon>
        <taxon>Tracheophyta</taxon>
        <taxon>Spermatophyta</taxon>
        <taxon>Magnoliopsida</taxon>
        <taxon>eudicotyledons</taxon>
        <taxon>Gunneridae</taxon>
        <taxon>Pentapetalae</taxon>
        <taxon>rosids</taxon>
        <taxon>Vitales</taxon>
        <taxon>Vitaceae</taxon>
        <taxon>Viteae</taxon>
        <taxon>Vitis</taxon>
    </lineage>
</organism>
<dbReference type="PANTHER" id="PTHR48475:SF2">
    <property type="entry name" value="RIBONUCLEASE H"/>
    <property type="match status" value="1"/>
</dbReference>
<feature type="domain" description="Integrase catalytic" evidence="1">
    <location>
        <begin position="123"/>
        <end position="183"/>
    </location>
</feature>
<dbReference type="GO" id="GO:0015074">
    <property type="term" value="P:DNA integration"/>
    <property type="evidence" value="ECO:0007669"/>
    <property type="project" value="InterPro"/>
</dbReference>
<dbReference type="InterPro" id="IPR001584">
    <property type="entry name" value="Integrase_cat-core"/>
</dbReference>
<dbReference type="AlphaFoldDB" id="A0A438CDW0"/>
<proteinExistence type="predicted"/>